<keyword evidence="13" id="KW-1185">Reference proteome</keyword>
<reference evidence="10 13" key="2">
    <citation type="submission" date="2021-06" db="EMBL/GenBank/DDBJ databases">
        <title>Whole genome sequence of Paenibacillus sophorae DSM23020 for comparative genomics.</title>
        <authorList>
            <person name="Kim M.-J."/>
            <person name="Lee G."/>
            <person name="Shin J.-H."/>
        </authorList>
    </citation>
    <scope>NUCLEOTIDE SEQUENCE [LARGE SCALE GENOMIC DNA]</scope>
    <source>
        <strain evidence="10 13">DSM 23020</strain>
    </source>
</reference>
<protein>
    <submittedName>
        <fullName evidence="11">Non-ribosomal peptide synthase domain TIGR01720/amino acid adenylation domain-containing protein</fullName>
    </submittedName>
    <submittedName>
        <fullName evidence="10">Non-ribosomal peptide synthetase</fullName>
    </submittedName>
</protein>
<dbReference type="GO" id="GO:0016874">
    <property type="term" value="F:ligase activity"/>
    <property type="evidence" value="ECO:0007669"/>
    <property type="project" value="UniProtKB-KW"/>
</dbReference>
<dbReference type="FunFam" id="3.40.50.12780:FF:000012">
    <property type="entry name" value="Non-ribosomal peptide synthetase"/>
    <property type="match status" value="1"/>
</dbReference>
<dbReference type="InterPro" id="IPR010060">
    <property type="entry name" value="NRPS_synth"/>
</dbReference>
<dbReference type="Proteomes" id="UP000683429">
    <property type="component" value="Chromosome"/>
</dbReference>
<evidence type="ECO:0000256" key="8">
    <source>
        <dbReference type="SAM" id="Phobius"/>
    </source>
</evidence>
<evidence type="ECO:0000313" key="13">
    <source>
        <dbReference type="Proteomes" id="UP000683429"/>
    </source>
</evidence>
<dbReference type="Proteomes" id="UP000198809">
    <property type="component" value="Unassembled WGS sequence"/>
</dbReference>
<dbReference type="NCBIfam" id="TIGR01733">
    <property type="entry name" value="AA-adenyl-dom"/>
    <property type="match status" value="1"/>
</dbReference>
<dbReference type="SUPFAM" id="SSF47336">
    <property type="entry name" value="ACP-like"/>
    <property type="match status" value="2"/>
</dbReference>
<dbReference type="Pfam" id="PF13193">
    <property type="entry name" value="AMP-binding_C"/>
    <property type="match status" value="1"/>
</dbReference>
<dbReference type="PANTHER" id="PTHR45398">
    <property type="match status" value="1"/>
</dbReference>
<dbReference type="Pfam" id="PF00668">
    <property type="entry name" value="Condensation"/>
    <property type="match status" value="3"/>
</dbReference>
<dbReference type="NCBIfam" id="TIGR01720">
    <property type="entry name" value="NRPS-para261"/>
    <property type="match status" value="1"/>
</dbReference>
<dbReference type="SMART" id="SM00822">
    <property type="entry name" value="PKS_KR"/>
    <property type="match status" value="1"/>
</dbReference>
<keyword evidence="8" id="KW-1133">Transmembrane helix</keyword>
<dbReference type="InterPro" id="IPR057326">
    <property type="entry name" value="KR_dom"/>
</dbReference>
<keyword evidence="4" id="KW-0597">Phosphoprotein</keyword>
<evidence type="ECO:0000313" key="10">
    <source>
        <dbReference type="EMBL" id="QWU16643.1"/>
    </source>
</evidence>
<organism evidence="11 12">
    <name type="scientific">Paenibacillus sophorae</name>
    <dbReference type="NCBI Taxonomy" id="1333845"/>
    <lineage>
        <taxon>Bacteria</taxon>
        <taxon>Bacillati</taxon>
        <taxon>Bacillota</taxon>
        <taxon>Bacilli</taxon>
        <taxon>Bacillales</taxon>
        <taxon>Paenibacillaceae</taxon>
        <taxon>Paenibacillus</taxon>
    </lineage>
</organism>
<comment type="cofactor">
    <cofactor evidence="1">
        <name>pantetheine 4'-phosphate</name>
        <dbReference type="ChEBI" id="CHEBI:47942"/>
    </cofactor>
</comment>
<comment type="similarity">
    <text evidence="2">Belongs to the ATP-dependent AMP-binding enzyme family.</text>
</comment>
<dbReference type="PROSITE" id="PS00012">
    <property type="entry name" value="PHOSPHOPANTETHEINE"/>
    <property type="match status" value="2"/>
</dbReference>
<dbReference type="STRING" id="1333845.SAMN04487895_107282"/>
<reference evidence="11 12" key="1">
    <citation type="submission" date="2016-10" db="EMBL/GenBank/DDBJ databases">
        <authorList>
            <person name="de Groot N.N."/>
        </authorList>
    </citation>
    <scope>NUCLEOTIDE SEQUENCE [LARGE SCALE GENOMIC DNA]</scope>
    <source>
        <strain evidence="11 12">CGMCC 1.10238</strain>
    </source>
</reference>
<dbReference type="InterPro" id="IPR049490">
    <property type="entry name" value="C883_1060-like_KR_N"/>
</dbReference>
<dbReference type="SUPFAM" id="SSF51735">
    <property type="entry name" value="NAD(P)-binding Rossmann-fold domains"/>
    <property type="match status" value="2"/>
</dbReference>
<gene>
    <name evidence="10" type="ORF">KP014_05310</name>
    <name evidence="11" type="ORF">SAMN04487895_107282</name>
</gene>
<dbReference type="InterPro" id="IPR001242">
    <property type="entry name" value="Condensation_dom"/>
</dbReference>
<dbReference type="InterPro" id="IPR020806">
    <property type="entry name" value="PKS_PP-bd"/>
</dbReference>
<dbReference type="OrthoDB" id="2480518at2"/>
<proteinExistence type="inferred from homology"/>
<evidence type="ECO:0000313" key="12">
    <source>
        <dbReference type="Proteomes" id="UP000198809"/>
    </source>
</evidence>
<dbReference type="GO" id="GO:0031177">
    <property type="term" value="F:phosphopantetheine binding"/>
    <property type="evidence" value="ECO:0007669"/>
    <property type="project" value="InterPro"/>
</dbReference>
<sequence>MGDFIDKKIQEVINDLDCAMNDLPIVEKSGIVIVENEISIPPLHLDDIFAKEDLSHSSKDNVQDDNLPYAATVQSMVKGEMKPALSYGGTLEMKPDHPSTLQMMLKDAADNFGDNGITFVYTDGSAVFISYAELLHEAECVLGGLKRLGLKPGDPVIFQFKDNQKIIISFWACILGGFLPTLIGIAPIYTEMNAVVNKLFNSWLLLSRPVILTERDLEGRVTALRNLWGEEEIWITSYENLRESHADHEWFKAEKESFVLNLLTSGSTGKPKCVQHRNGSLVWRTIATSVHNGFDHHDISLNWMPLDHVGGIVMFHVRDVYLGCNQIIGQIDSVLTNPLIWLDWIDHFKATITWAPNFAFSMLNDAVMAARDYKWDLSSMKYLLNGGEAVVGRVAHHFLNLLRPFNLPANAIVPAYGMSETSSGIVESRLLLRDSTSGIHYIDKYSLSGAIRHVSADSPNHLVFTESGVPLPGVTLRIVDAANNLLNEGNIGRLQVKSPSVMNGYYMNEEANNEVFIDGWFDTGDLGFLIDGKLTVTGRVKDVIIINGNNHYNYDIEAAIEEVDGIEVTFVAACAVPNDQNVDQLAIFFVPTENTETDLLKLIQKLKNTVGRKFGLHSGIFIPLEKESFPKTNSGKIQRAELIEKYKNGDFKEIKKQVDILLKNENTLPDWFYRRKWVTSEQASLFTKDTNLGEHTLVFAEANIDLPLEIKRATLVFKGERFNKAGSTLYYINPYHPEDYQKLIKCILEDQTMIEHVVHLWNLGEGIKQIADVNELKESQVNSSYSLIYLTQALDEYKHDKINLFMVTSHAVAAMDDEAIAYEQSTISGLIKTIPHEFPYIHPKQVDILGSEFGQLLMYINRELVTHDNQRVIAYRNQERMIPVIEKIDLTASAYCDSPLKKNGLYLVTGGLGGIGIVICEHLLKNYSAKLLIVGRTSLSSGSDSSNKRAGFEHLKSLEPLGGSVMYKAADLTNEKQMSALISEFENMSNQSLTGVIHLAGIIQECLIKDQTRLQLEEMYAAKVYGTWVLHQIIKDKKNILFISSSSARTIHAGITVGAYCSANQFMETFAVYQNQFPNIQAYCFSWSLWDETGMGGGLIIKNLLNKRGYSPIEQRKGLFSFLAGIKCQEPVQFIGLNGAKKEIQELSQTSIKTNYKLKIYIQTKVNKSLLKESFHVFKEVAASSMGTMDLPVELELIDQLPLDGNGDIDHRALTKLCTQVEQKYSEPRNELDQILINRWEKILGLSQITIQDHFFELGGNSLQATQLVSALRSDAGVSLELEDLFNFPELMRLSDILNDRLHKEQTSSSLPILPGTYGRQVQTSSAQKRQWILYELEPDNPFYNNTVVIHLKGRIHLGYMERSIEEVVRKHEVLRTTFNVIYDQPAQIIHDYCSVKPQMIDLSSLTEEQRTTTVDTLIKKESMKPFDLVEGPVCRFMLIKTAEDECTFIVSIHHIVSDGWSVGIFVKEFSGYYFSMLDEQEPVSDKLRIQYADYAIWQEAWAESEECRQQLDYWKQQLKGELPVLDLPTDKPRPDIQTYKGKVEVLNIGSGLVENLKKVAHEEGATLYMILLAGFAALLKRYSNQEELILGSLFANRNRVEVEPLIGFFTNTLPLRLDCRGTFREFLRHVKLTVLDAQKHQDVQFEQLLDHLSVERDPGRHPLFQTMFVLQNAPMKPMSSADTEIEVDIYYNETSKFDLSMQIFEVDEELKVILEYNTDLYIQSTMQRMLTHYRTILEAAVCAPSHALDSLGIVTQTERAQILKEWQTPLEDQMPQNGETLITLFERGVKAAPDRCALVYQGKQMTYREVNEQSNKLALFLRQQGVEKEEIIGIMAERSFEMVIGVLAILKSGCAYMPIDPGLPAERIRYMIGDSGTEKILTQRKFADRVKADAAVFELEDAAIYAGNGDNQEVKPSPGQLAYVIYTSGTTGNPKGVMIEHASVVNIILDLQEKNPLEETDAYLFKTPVTFDVSVAELFGWFHGGGRLVILGQGAEKEPLSILQAIDAYRITHINFVPSMLNAFMNTLEEHEYPLLNQLKYVFAAGEALSAEIAKHFFRITSGVRLENIYGPTESTIYATRYSLKENNVPGSIPIGAPMRNIGALILNSCNELQPVGVIGELCIGGAGLARGYINNEELTRMKFTNHPLNPGHKLYRTGDLARWTADGQIEYLGRMDHQVKIRGIRIELIEIELAIMNHDRVQDCVVTALDDHHGVKRLAAYMVLHTTEKIDWPDYLKDVLPEYMIPHYFMILETLPTNQSGKIDRKALPQPDLSQMDEREDYIAPLDEVERMLAGIWGDLLGVHRVGREDDFFKLGGDSIAVIQMISRLRKRGYQLEPKLVYLNKTIAQLTRKIVKTAVANPYPQEDVTGEIILTPIQQWFFGQEFANPQFWNLPALIHLPVHYPEEIVKKAILMIVNHHDALRINFLKREGKITQYNATVVEDIQLGVIDCINMTDESQAAVILKESSRIQGALQFGKGLLIAPLLFNCGDGTQQLLLAAHHLIVDGVSWRIITEDLKLVLDALYTNSIPALPLKTTSFKDWADAQYLYAQSAELQAELPYWKQIIKEIRSFTTEIPSDPGVEGDGVTVQITIDKAWTQKLMRSAHTAYNTEMNDLLLTALYRAAQKSTGREALSFMLEGHGRENIIRNADVSRTVGWFTSSFPVVLKEHNDAVSEQIKGIKETLRGIPNKGIGFGILQYLTTDVEFDDYDSPQILFNYLGQMDGGSASLNVELASVSTGMFHSSAAKRPYLIEFNSMVRNDELLIRVSMNRAIIHHDFMTELISSFEREIVYVTDHCVNAKHREFTASDFPLVQMYQDELKKLSPLTEDAYPLSPMQQGMLYHALSEDRTSSYHGRLYVTLQGRPDQTVMQKAWDFVVDRHPILRTTYLWEGRNEPIQLVRKGLTHPVEYTTFTGEHEKRHIISGFTDQPFNLEDEAPARILLVSDQTGSHQLIWSYHHIALDGWSVFILLSELLYVYHCLYTGQRVSLPFAPHYKEYIQWYLAQDRVKAKAFWKGYLEGIKDATPLPGINPKPTADSSLSQREMIKQAFSINIEITSRILEFTKKEQFTLNTLLQAAWGLLLGRYTGREDVLYGFTVSGRPHTLDDVEKMVGIFINSLPLRLNLASGNSLAGLLGKIQETTLDIKDYEYSLLPEIQEMSEIPYGQSLFHSLLIYQNYPVDKDMTNPERTLKLNDVQGTVDINYDLILEIAPRDRTILFEVYFNQTLWNQSFIGRLFSHFQNVLVEFVSDYQREVKDISILSAQERNTILQVFAREAKVETLYEDQVEIYQGVNDPDRRTKIYILDEFRHPVPIGIPGEVYVASEDIYKDCGSWAEWMEENAIENPFSNIRGKNLYKTGDVGMWEENGTVKIIDLV</sequence>
<dbReference type="Pfam" id="PF23024">
    <property type="entry name" value="AMP-dom_DIP2-like"/>
    <property type="match status" value="1"/>
</dbReference>
<accession>A0A1H8PQ15</accession>
<evidence type="ECO:0000256" key="6">
    <source>
        <dbReference type="ARBA" id="ARBA00023194"/>
    </source>
</evidence>
<keyword evidence="5" id="KW-0436">Ligase</keyword>
<dbReference type="InterPro" id="IPR036736">
    <property type="entry name" value="ACP-like_sf"/>
</dbReference>
<name>A0A1H8PQ15_9BACL</name>
<keyword evidence="8" id="KW-0812">Transmembrane</keyword>
<dbReference type="Gene3D" id="3.30.300.30">
    <property type="match status" value="2"/>
</dbReference>
<dbReference type="CDD" id="cd05930">
    <property type="entry name" value="A_NRPS"/>
    <property type="match status" value="1"/>
</dbReference>
<keyword evidence="6" id="KW-0045">Antibiotic biosynthesis</keyword>
<dbReference type="PROSITE" id="PS00455">
    <property type="entry name" value="AMP_BINDING"/>
    <property type="match status" value="1"/>
</dbReference>
<keyword evidence="8" id="KW-0472">Membrane</keyword>
<dbReference type="Gene3D" id="1.10.1200.10">
    <property type="entry name" value="ACP-like"/>
    <property type="match status" value="2"/>
</dbReference>
<dbReference type="Pfam" id="PF08659">
    <property type="entry name" value="KR"/>
    <property type="match status" value="1"/>
</dbReference>
<dbReference type="Gene3D" id="3.30.559.30">
    <property type="entry name" value="Nonribosomal peptide synthetase, condensation domain"/>
    <property type="match status" value="3"/>
</dbReference>
<dbReference type="SUPFAM" id="SSF52777">
    <property type="entry name" value="CoA-dependent acyltransferases"/>
    <property type="match status" value="6"/>
</dbReference>
<dbReference type="GO" id="GO:0008610">
    <property type="term" value="P:lipid biosynthetic process"/>
    <property type="evidence" value="ECO:0007669"/>
    <property type="project" value="UniProtKB-ARBA"/>
</dbReference>
<keyword evidence="3" id="KW-0596">Phosphopantetheine</keyword>
<dbReference type="PROSITE" id="PS50075">
    <property type="entry name" value="CARRIER"/>
    <property type="match status" value="2"/>
</dbReference>
<dbReference type="InterPro" id="IPR042099">
    <property type="entry name" value="ANL_N_sf"/>
</dbReference>
<evidence type="ECO:0000256" key="1">
    <source>
        <dbReference type="ARBA" id="ARBA00001957"/>
    </source>
</evidence>
<dbReference type="Pfam" id="PF00501">
    <property type="entry name" value="AMP-binding"/>
    <property type="match status" value="2"/>
</dbReference>
<dbReference type="Gene3D" id="3.30.559.10">
    <property type="entry name" value="Chloramphenicol acetyltransferase-like domain"/>
    <property type="match status" value="3"/>
</dbReference>
<evidence type="ECO:0000259" key="9">
    <source>
        <dbReference type="PROSITE" id="PS50075"/>
    </source>
</evidence>
<keyword evidence="7" id="KW-0511">Multifunctional enzyme</keyword>
<dbReference type="InterPro" id="IPR036291">
    <property type="entry name" value="NAD(P)-bd_dom_sf"/>
</dbReference>
<dbReference type="GO" id="GO:0017000">
    <property type="term" value="P:antibiotic biosynthetic process"/>
    <property type="evidence" value="ECO:0007669"/>
    <property type="project" value="UniProtKB-KW"/>
</dbReference>
<evidence type="ECO:0000256" key="4">
    <source>
        <dbReference type="ARBA" id="ARBA00022553"/>
    </source>
</evidence>
<dbReference type="Pfam" id="PF00550">
    <property type="entry name" value="PP-binding"/>
    <property type="match status" value="2"/>
</dbReference>
<dbReference type="InterPro" id="IPR009081">
    <property type="entry name" value="PP-bd_ACP"/>
</dbReference>
<dbReference type="CDD" id="cd19534">
    <property type="entry name" value="E_NRPS"/>
    <property type="match status" value="1"/>
</dbReference>
<dbReference type="Gene3D" id="2.30.38.10">
    <property type="entry name" value="Luciferase, Domain 3"/>
    <property type="match status" value="2"/>
</dbReference>
<evidence type="ECO:0000256" key="3">
    <source>
        <dbReference type="ARBA" id="ARBA00022450"/>
    </source>
</evidence>
<evidence type="ECO:0000256" key="2">
    <source>
        <dbReference type="ARBA" id="ARBA00006432"/>
    </source>
</evidence>
<dbReference type="Gene3D" id="3.40.50.980">
    <property type="match status" value="2"/>
</dbReference>
<dbReference type="CDD" id="cd19531">
    <property type="entry name" value="LCL_NRPS-like"/>
    <property type="match status" value="1"/>
</dbReference>
<dbReference type="Pfam" id="PF21394">
    <property type="entry name" value="Beta-ketacyl_N"/>
    <property type="match status" value="1"/>
</dbReference>
<dbReference type="EMBL" id="CP076607">
    <property type="protein sequence ID" value="QWU16643.1"/>
    <property type="molecule type" value="Genomic_DNA"/>
</dbReference>
<dbReference type="EMBL" id="FODH01000007">
    <property type="protein sequence ID" value="SEO43623.1"/>
    <property type="molecule type" value="Genomic_DNA"/>
</dbReference>
<dbReference type="InterPro" id="IPR000873">
    <property type="entry name" value="AMP-dep_synth/lig_dom"/>
</dbReference>
<dbReference type="FunFam" id="1.10.1200.10:FF:000005">
    <property type="entry name" value="Nonribosomal peptide synthetase 1"/>
    <property type="match status" value="1"/>
</dbReference>
<dbReference type="InterPro" id="IPR013968">
    <property type="entry name" value="PKS_KR"/>
</dbReference>
<dbReference type="InterPro" id="IPR006162">
    <property type="entry name" value="Ppantetheine_attach_site"/>
</dbReference>
<feature type="transmembrane region" description="Helical" evidence="8">
    <location>
        <begin position="166"/>
        <end position="189"/>
    </location>
</feature>
<evidence type="ECO:0000256" key="5">
    <source>
        <dbReference type="ARBA" id="ARBA00022598"/>
    </source>
</evidence>
<dbReference type="SUPFAM" id="SSF56801">
    <property type="entry name" value="Acetyl-CoA synthetase-like"/>
    <property type="match status" value="4"/>
</dbReference>
<dbReference type="InterPro" id="IPR045851">
    <property type="entry name" value="AMP-bd_C_sf"/>
</dbReference>
<dbReference type="InterPro" id="IPR020845">
    <property type="entry name" value="AMP-binding_CS"/>
</dbReference>
<dbReference type="PANTHER" id="PTHR45398:SF1">
    <property type="entry name" value="ENZYME, PUTATIVE (JCVI)-RELATED"/>
    <property type="match status" value="1"/>
</dbReference>
<dbReference type="InterPro" id="IPR025110">
    <property type="entry name" value="AMP-bd_C"/>
</dbReference>
<dbReference type="Gene3D" id="3.40.50.12780">
    <property type="entry name" value="N-terminal domain of ligase-like"/>
    <property type="match status" value="1"/>
</dbReference>
<feature type="domain" description="Carrier" evidence="9">
    <location>
        <begin position="2286"/>
        <end position="2360"/>
    </location>
</feature>
<evidence type="ECO:0000256" key="7">
    <source>
        <dbReference type="ARBA" id="ARBA00023268"/>
    </source>
</evidence>
<dbReference type="InterPro" id="IPR010071">
    <property type="entry name" value="AA_adenyl_dom"/>
</dbReference>
<dbReference type="Gene3D" id="3.40.50.720">
    <property type="entry name" value="NAD(P)-binding Rossmann-like Domain"/>
    <property type="match status" value="1"/>
</dbReference>
<dbReference type="InterPro" id="IPR023213">
    <property type="entry name" value="CAT-like_dom_sf"/>
</dbReference>
<evidence type="ECO:0000313" key="11">
    <source>
        <dbReference type="EMBL" id="SEO43623.1"/>
    </source>
</evidence>
<feature type="domain" description="Carrier" evidence="9">
    <location>
        <begin position="1227"/>
        <end position="1302"/>
    </location>
</feature>
<dbReference type="SMART" id="SM00823">
    <property type="entry name" value="PKS_PP"/>
    <property type="match status" value="2"/>
</dbReference>
<dbReference type="FunFam" id="3.40.50.980:FF:000001">
    <property type="entry name" value="Non-ribosomal peptide synthetase"/>
    <property type="match status" value="1"/>
</dbReference>
<dbReference type="RefSeq" id="WP_051499260.1">
    <property type="nucleotide sequence ID" value="NZ_CP076607.1"/>
</dbReference>